<dbReference type="GO" id="GO:0006886">
    <property type="term" value="P:intracellular protein transport"/>
    <property type="evidence" value="ECO:0007669"/>
    <property type="project" value="EnsemblFungi"/>
</dbReference>
<feature type="region of interest" description="Disordered" evidence="7">
    <location>
        <begin position="481"/>
        <end position="517"/>
    </location>
</feature>
<name>A0A0B1NWB7_UNCNE</name>
<dbReference type="GO" id="GO:0005768">
    <property type="term" value="C:endosome"/>
    <property type="evidence" value="ECO:0007669"/>
    <property type="project" value="TreeGrafter"/>
</dbReference>
<sequence length="577" mass="64195">MDYSQSMHEAVNPIISPWESSPILGQNTLNNSNATHNIFSPEDKSLSNDGEDEYYPGLQNFSSQGSVAEHQIQDPDATTSVNPPHQVQPQQLKDGNRAEPQRYHRSRQSQQSIGVQYKLHAKVTGLERIGRRETILRFDVHTNLPKFRTTQFRDVRRTHSEFVKLADHLISSNPEAIVPAVPPALSSAGIGTDEDEARVKASLQKWLNCVCANPVLMRDDEIILFIESDFGYSPMLRKKQPATGVRRKVIKQFAPPHDDTPELENARPVVKALYLGMMDAAHKIEKLVKARKGLGFAESDFGVKLGSMHVQELHQGLANAYRKMGRTIQTTGDYHAAQGTAEATTIGDSMQYFSQDAFIVKETLTNRYIILRELLQAQQLTRSKSAAVDRLKAGSSLRREKVDEAIAALDEAKSNESSLFQKSLRVTNNLKLEQRRWFTRTVVEMKLSIREYVAREIEAERRTLATLEIIRPDIRAIDSSGGLSRLGREAHPAARRTSLGSSQGVKGDSWSGVPRRSDQLNRSITSSLLLNFPDNEDGDGFSGSAITSLPIVKESGDDADRVDARNAASRLASATFP</sequence>
<dbReference type="PIRSF" id="PIRSF011791">
    <property type="entry name" value="Vps17"/>
    <property type="match status" value="1"/>
</dbReference>
<evidence type="ECO:0000256" key="4">
    <source>
        <dbReference type="ARBA" id="ARBA00060860"/>
    </source>
</evidence>
<organism evidence="9 10">
    <name type="scientific">Uncinula necator</name>
    <name type="common">Grape powdery mildew</name>
    <dbReference type="NCBI Taxonomy" id="52586"/>
    <lineage>
        <taxon>Eukaryota</taxon>
        <taxon>Fungi</taxon>
        <taxon>Dikarya</taxon>
        <taxon>Ascomycota</taxon>
        <taxon>Pezizomycotina</taxon>
        <taxon>Leotiomycetes</taxon>
        <taxon>Erysiphales</taxon>
        <taxon>Erysiphaceae</taxon>
        <taxon>Erysiphe</taxon>
    </lineage>
</organism>
<keyword evidence="2 6" id="KW-0653">Protein transport</keyword>
<keyword evidence="1 6" id="KW-0813">Transport</keyword>
<dbReference type="GO" id="GO:0032266">
    <property type="term" value="F:phosphatidylinositol-3-phosphate binding"/>
    <property type="evidence" value="ECO:0007669"/>
    <property type="project" value="TreeGrafter"/>
</dbReference>
<dbReference type="Proteomes" id="UP000030854">
    <property type="component" value="Unassembled WGS sequence"/>
</dbReference>
<feature type="region of interest" description="Disordered" evidence="7">
    <location>
        <begin position="34"/>
        <end position="114"/>
    </location>
</feature>
<dbReference type="FunFam" id="1.20.1270.60:FF:000046">
    <property type="entry name" value="Vacuolar protein sorting-associated protein 17"/>
    <property type="match status" value="1"/>
</dbReference>
<accession>A0A0B1NWB7</accession>
<evidence type="ECO:0000259" key="8">
    <source>
        <dbReference type="PROSITE" id="PS50195"/>
    </source>
</evidence>
<dbReference type="FunFam" id="3.30.1520.10:FF:000034">
    <property type="entry name" value="Vacuolar protein sorting-associated protein 17"/>
    <property type="match status" value="1"/>
</dbReference>
<comment type="function">
    <text evidence="6">Component of the membrane-associated retromer complex which is essential in endosome-to-Golgi retrograde transport.</text>
</comment>
<dbReference type="OMA" id="FYLGTME"/>
<dbReference type="GO" id="GO:0030905">
    <property type="term" value="C:retromer, tubulation complex"/>
    <property type="evidence" value="ECO:0007669"/>
    <property type="project" value="TreeGrafter"/>
</dbReference>
<dbReference type="PROSITE" id="PS50195">
    <property type="entry name" value="PX"/>
    <property type="match status" value="1"/>
</dbReference>
<evidence type="ECO:0000313" key="9">
    <source>
        <dbReference type="EMBL" id="KHJ30672.1"/>
    </source>
</evidence>
<feature type="compositionally biased region" description="Basic and acidic residues" evidence="7">
    <location>
        <begin position="554"/>
        <end position="564"/>
    </location>
</feature>
<dbReference type="InterPro" id="IPR037907">
    <property type="entry name" value="Vps17_PX"/>
</dbReference>
<dbReference type="InterPro" id="IPR053055">
    <property type="entry name" value="VPS17"/>
</dbReference>
<dbReference type="InterPro" id="IPR015404">
    <property type="entry name" value="Vps5_C"/>
</dbReference>
<dbReference type="PANTHER" id="PTHR47433:SF1">
    <property type="entry name" value="VACUOLAR PROTEIN SORTING-ASSOCIATED PROTEIN 17"/>
    <property type="match status" value="1"/>
</dbReference>
<dbReference type="InterPro" id="IPR036871">
    <property type="entry name" value="PX_dom_sf"/>
</dbReference>
<feature type="compositionally biased region" description="Polar residues" evidence="7">
    <location>
        <begin position="76"/>
        <end position="93"/>
    </location>
</feature>
<dbReference type="InterPro" id="IPR027267">
    <property type="entry name" value="AH/BAR_dom_sf"/>
</dbReference>
<evidence type="ECO:0000313" key="10">
    <source>
        <dbReference type="Proteomes" id="UP000030854"/>
    </source>
</evidence>
<dbReference type="InterPro" id="IPR014461">
    <property type="entry name" value="Retromer_complex_Vps17"/>
</dbReference>
<dbReference type="GO" id="GO:0005829">
    <property type="term" value="C:cytosol"/>
    <property type="evidence" value="ECO:0007669"/>
    <property type="project" value="GOC"/>
</dbReference>
<keyword evidence="10" id="KW-1185">Reference proteome</keyword>
<dbReference type="Gene3D" id="3.30.1520.10">
    <property type="entry name" value="Phox-like domain"/>
    <property type="match status" value="1"/>
</dbReference>
<comment type="caution">
    <text evidence="9">The sequence shown here is derived from an EMBL/GenBank/DDBJ whole genome shotgun (WGS) entry which is preliminary data.</text>
</comment>
<dbReference type="STRING" id="52586.A0A0B1NWB7"/>
<dbReference type="GO" id="GO:0032120">
    <property type="term" value="P:ascospore-type prospore membrane formation"/>
    <property type="evidence" value="ECO:0007669"/>
    <property type="project" value="EnsemblFungi"/>
</dbReference>
<dbReference type="Gene3D" id="1.20.1270.60">
    <property type="entry name" value="Arfaptin homology (AH) domain/BAR domain"/>
    <property type="match status" value="1"/>
</dbReference>
<gene>
    <name evidence="9" type="ORF">EV44_g1568</name>
</gene>
<feature type="domain" description="PX" evidence="8">
    <location>
        <begin position="116"/>
        <end position="233"/>
    </location>
</feature>
<dbReference type="InterPro" id="IPR001683">
    <property type="entry name" value="PX_dom"/>
</dbReference>
<dbReference type="SMART" id="SM00312">
    <property type="entry name" value="PX"/>
    <property type="match status" value="1"/>
</dbReference>
<dbReference type="PANTHER" id="PTHR47433">
    <property type="entry name" value="VACUOLAR PROTEIN SORTING-ASSOCIATED PROTEIN 17"/>
    <property type="match status" value="1"/>
</dbReference>
<keyword evidence="3" id="KW-0175">Coiled coil</keyword>
<dbReference type="CDD" id="cd06891">
    <property type="entry name" value="PX_Vps17p"/>
    <property type="match status" value="1"/>
</dbReference>
<reference evidence="9 10" key="1">
    <citation type="journal article" date="2014" name="BMC Genomics">
        <title>Adaptive genomic structural variation in the grape powdery mildew pathogen, Erysiphe necator.</title>
        <authorList>
            <person name="Jones L."/>
            <person name="Riaz S."/>
            <person name="Morales-Cruz A."/>
            <person name="Amrine K.C."/>
            <person name="McGuire B."/>
            <person name="Gubler W.D."/>
            <person name="Walker M.A."/>
            <person name="Cantu D."/>
        </authorList>
    </citation>
    <scope>NUCLEOTIDE SEQUENCE [LARGE SCALE GENOMIC DNA]</scope>
    <source>
        <strain evidence="10">c</strain>
    </source>
</reference>
<evidence type="ECO:0000256" key="7">
    <source>
        <dbReference type="SAM" id="MobiDB-lite"/>
    </source>
</evidence>
<dbReference type="EMBL" id="JNVN01003779">
    <property type="protein sequence ID" value="KHJ30672.1"/>
    <property type="molecule type" value="Genomic_DNA"/>
</dbReference>
<protein>
    <recommendedName>
        <fullName evidence="5 6">Vacuolar protein sorting-associated protein 17</fullName>
    </recommendedName>
</protein>
<dbReference type="GO" id="GO:0005628">
    <property type="term" value="C:prospore membrane"/>
    <property type="evidence" value="ECO:0007669"/>
    <property type="project" value="EnsemblFungi"/>
</dbReference>
<evidence type="ECO:0000256" key="6">
    <source>
        <dbReference type="PIRNR" id="PIRNR011791"/>
    </source>
</evidence>
<feature type="region of interest" description="Disordered" evidence="7">
    <location>
        <begin position="554"/>
        <end position="577"/>
    </location>
</feature>
<comment type="subunit">
    <text evidence="6">Component of the retromer complex.</text>
</comment>
<evidence type="ECO:0000256" key="1">
    <source>
        <dbReference type="ARBA" id="ARBA00022448"/>
    </source>
</evidence>
<proteinExistence type="inferred from homology"/>
<dbReference type="Pfam" id="PF00787">
    <property type="entry name" value="PX"/>
    <property type="match status" value="1"/>
</dbReference>
<dbReference type="HOGENOM" id="CLU_028982_0_0_1"/>
<evidence type="ECO:0000256" key="2">
    <source>
        <dbReference type="ARBA" id="ARBA00022927"/>
    </source>
</evidence>
<dbReference type="SUPFAM" id="SSF64268">
    <property type="entry name" value="PX domain"/>
    <property type="match status" value="1"/>
</dbReference>
<comment type="similarity">
    <text evidence="4 6">Belongs to the VPS17 family.</text>
</comment>
<dbReference type="AlphaFoldDB" id="A0A0B1NWB7"/>
<evidence type="ECO:0000256" key="3">
    <source>
        <dbReference type="ARBA" id="ARBA00023054"/>
    </source>
</evidence>
<evidence type="ECO:0000256" key="5">
    <source>
        <dbReference type="ARBA" id="ARBA00073022"/>
    </source>
</evidence>
<dbReference type="Pfam" id="PF09325">
    <property type="entry name" value="Vps5"/>
    <property type="match status" value="1"/>
</dbReference>
<dbReference type="GO" id="GO:0042147">
    <property type="term" value="P:retrograde transport, endosome to Golgi"/>
    <property type="evidence" value="ECO:0007669"/>
    <property type="project" value="EnsemblFungi"/>
</dbReference>